<gene>
    <name evidence="2" type="ORF">FRY98_00465</name>
</gene>
<dbReference type="Proteomes" id="UP000325218">
    <property type="component" value="Unassembled WGS sequence"/>
</dbReference>
<protein>
    <submittedName>
        <fullName evidence="2">NAD-dependent epimerase/dehydratase family protein</fullName>
    </submittedName>
</protein>
<dbReference type="OrthoDB" id="9809586at2"/>
<dbReference type="InterPro" id="IPR036291">
    <property type="entry name" value="NAD(P)-bd_dom_sf"/>
</dbReference>
<dbReference type="Pfam" id="PF01370">
    <property type="entry name" value="Epimerase"/>
    <property type="match status" value="1"/>
</dbReference>
<dbReference type="Gene3D" id="3.40.50.720">
    <property type="entry name" value="NAD(P)-binding Rossmann-like Domain"/>
    <property type="match status" value="1"/>
</dbReference>
<organism evidence="2 3">
    <name type="scientific">Paenibacillus faecis</name>
    <dbReference type="NCBI Taxonomy" id="862114"/>
    <lineage>
        <taxon>Bacteria</taxon>
        <taxon>Bacillati</taxon>
        <taxon>Bacillota</taxon>
        <taxon>Bacilli</taxon>
        <taxon>Bacillales</taxon>
        <taxon>Paenibacillaceae</taxon>
        <taxon>Paenibacillus</taxon>
    </lineage>
</organism>
<evidence type="ECO:0000313" key="2">
    <source>
        <dbReference type="EMBL" id="TYA14197.1"/>
    </source>
</evidence>
<sequence>MGKVLVLGGTRYFGKRLVDLLLQDGVHEVTVATRGTTKAAFDHPVIRRTVDRTDEGSLRSVAAAGPWDVVFDNICYSPGEAEAAIRAFDGHVGRYILTSTLSVYGFGASPLVEEDFDPYTYERKSGDRDDFDYGEGKRQAEAAFFQLAEFPVAAMRIPIVLGPDDYTRRLHFHIERVMKGTPIGMPNPEAAMSFISSAETASFLRWLGGSELRGPINASSEGTITLRSLMELIERETGKPALLQAVTDPGDASPFGVGASWYMDISKARAAGYRFSSLQEWLPDLIRNIAQGRG</sequence>
<dbReference type="RefSeq" id="WP_148449675.1">
    <property type="nucleotide sequence ID" value="NZ_VSDO01000001.1"/>
</dbReference>
<keyword evidence="3" id="KW-1185">Reference proteome</keyword>
<dbReference type="SUPFAM" id="SSF51735">
    <property type="entry name" value="NAD(P)-binding Rossmann-fold domains"/>
    <property type="match status" value="1"/>
</dbReference>
<comment type="caution">
    <text evidence="2">The sequence shown here is derived from an EMBL/GenBank/DDBJ whole genome shotgun (WGS) entry which is preliminary data.</text>
</comment>
<name>A0A5D0CZA5_9BACL</name>
<accession>A0A5D0CZA5</accession>
<dbReference type="AlphaFoldDB" id="A0A5D0CZA5"/>
<feature type="domain" description="NAD-dependent epimerase/dehydratase" evidence="1">
    <location>
        <begin position="4"/>
        <end position="71"/>
    </location>
</feature>
<proteinExistence type="predicted"/>
<dbReference type="EMBL" id="VSDO01000001">
    <property type="protein sequence ID" value="TYA14197.1"/>
    <property type="molecule type" value="Genomic_DNA"/>
</dbReference>
<evidence type="ECO:0000313" key="3">
    <source>
        <dbReference type="Proteomes" id="UP000325218"/>
    </source>
</evidence>
<reference evidence="2 3" key="1">
    <citation type="submission" date="2019-08" db="EMBL/GenBank/DDBJ databases">
        <title>Genome sequencing of Paenibacillus faecis DSM 23593(T).</title>
        <authorList>
            <person name="Kook J.-K."/>
            <person name="Park S.-N."/>
            <person name="Lim Y.K."/>
        </authorList>
    </citation>
    <scope>NUCLEOTIDE SEQUENCE [LARGE SCALE GENOMIC DNA]</scope>
    <source>
        <strain evidence="2 3">DSM 23593</strain>
    </source>
</reference>
<evidence type="ECO:0000259" key="1">
    <source>
        <dbReference type="Pfam" id="PF01370"/>
    </source>
</evidence>
<dbReference type="InterPro" id="IPR001509">
    <property type="entry name" value="Epimerase_deHydtase"/>
</dbReference>